<dbReference type="InterPro" id="IPR018958">
    <property type="entry name" value="Knr4/Smi1-like_dom"/>
</dbReference>
<dbReference type="SUPFAM" id="SSF160631">
    <property type="entry name" value="SMI1/KNR4-like"/>
    <property type="match status" value="1"/>
</dbReference>
<protein>
    <submittedName>
        <fullName evidence="2">SMI1/KNR4 family protein</fullName>
    </submittedName>
</protein>
<organism evidence="2 3">
    <name type="scientific">[Muricauda] lutisoli</name>
    <dbReference type="NCBI Taxonomy" id="2816035"/>
    <lineage>
        <taxon>Bacteria</taxon>
        <taxon>Pseudomonadati</taxon>
        <taxon>Bacteroidota</taxon>
        <taxon>Flavobacteriia</taxon>
        <taxon>Flavobacteriales</taxon>
        <taxon>Flavobacteriaceae</taxon>
        <taxon>Allomuricauda</taxon>
    </lineage>
</organism>
<dbReference type="Pfam" id="PF09346">
    <property type="entry name" value="SMI1_KNR4"/>
    <property type="match status" value="1"/>
</dbReference>
<reference evidence="2 3" key="1">
    <citation type="submission" date="2021-03" db="EMBL/GenBank/DDBJ databases">
        <title>Muricauda sp. CAU 1631 isolated from Incheon.</title>
        <authorList>
            <person name="Kim W."/>
        </authorList>
    </citation>
    <scope>NUCLEOTIDE SEQUENCE [LARGE SCALE GENOMIC DNA]</scope>
    <source>
        <strain evidence="2 3">CAU 1631</strain>
    </source>
</reference>
<keyword evidence="3" id="KW-1185">Reference proteome</keyword>
<dbReference type="Gene3D" id="3.40.1580.10">
    <property type="entry name" value="SMI1/KNR4-like"/>
    <property type="match status" value="1"/>
</dbReference>
<accession>A0ABS3EX71</accession>
<comment type="caution">
    <text evidence="2">The sequence shown here is derived from an EMBL/GenBank/DDBJ whole genome shotgun (WGS) entry which is preliminary data.</text>
</comment>
<gene>
    <name evidence="2" type="ORF">J0X13_09210</name>
</gene>
<evidence type="ECO:0000313" key="2">
    <source>
        <dbReference type="EMBL" id="MBO0330728.1"/>
    </source>
</evidence>
<name>A0ABS3EX71_9FLAO</name>
<dbReference type="RefSeq" id="WP_207071151.1">
    <property type="nucleotide sequence ID" value="NZ_JAFLND010000002.1"/>
</dbReference>
<dbReference type="Proteomes" id="UP000664163">
    <property type="component" value="Unassembled WGS sequence"/>
</dbReference>
<proteinExistence type="predicted"/>
<evidence type="ECO:0000259" key="1">
    <source>
        <dbReference type="SMART" id="SM00860"/>
    </source>
</evidence>
<dbReference type="EMBL" id="JAFLND010000002">
    <property type="protein sequence ID" value="MBO0330728.1"/>
    <property type="molecule type" value="Genomic_DNA"/>
</dbReference>
<dbReference type="SMART" id="SM00860">
    <property type="entry name" value="SMI1_KNR4"/>
    <property type="match status" value="1"/>
</dbReference>
<feature type="domain" description="Knr4/Smi1-like" evidence="1">
    <location>
        <begin position="42"/>
        <end position="203"/>
    </location>
</feature>
<sequence length="224" mass="25440">MTGPSLSEQIDRIKKKLVKAKLIDKDCRVFGAGRHRYELNPPASIAEVEALEKKYKIRFPECYRTFVLKVGNGGISYLNSGAGPFYGIYPLGTNMDQLIYPGAVTHLKNACFLHPNMTDIFWDDFMDSIFENNTSDDELDEEYTKIYGGILPIGSQGCSYIHALVLNGPYEGKVINMDVCAQMAPRFSYDNNFLDWYEHWLDESILGELAKSPSWFGYSKRSLD</sequence>
<dbReference type="InterPro" id="IPR037883">
    <property type="entry name" value="Knr4/Smi1-like_sf"/>
</dbReference>
<evidence type="ECO:0000313" key="3">
    <source>
        <dbReference type="Proteomes" id="UP000664163"/>
    </source>
</evidence>